<reference evidence="14 15" key="1">
    <citation type="journal article" date="2013" name="Environ. Microbiol.">
        <title>Complete genome, catabolic sub-proteomes and key-metabolites of Desulfobacula toluolica Tol2, a marine, aromatic compound-degrading, sulfate-reducing bacterium.</title>
        <authorList>
            <person name="Wohlbrand L."/>
            <person name="Jacob J.H."/>
            <person name="Kube M."/>
            <person name="Mussmann M."/>
            <person name="Jarling R."/>
            <person name="Beck A."/>
            <person name="Amann R."/>
            <person name="Wilkes H."/>
            <person name="Reinhardt R."/>
            <person name="Rabus R."/>
        </authorList>
    </citation>
    <scope>NUCLEOTIDE SEQUENCE [LARGE SCALE GENOMIC DNA]</scope>
    <source>
        <strain evidence="15">DSM 7467 / Tol2</strain>
    </source>
</reference>
<dbReference type="Pfam" id="PF00989">
    <property type="entry name" value="PAS"/>
    <property type="match status" value="1"/>
</dbReference>
<dbReference type="Gene3D" id="1.10.287.130">
    <property type="match status" value="1"/>
</dbReference>
<feature type="domain" description="Response regulatory" evidence="11">
    <location>
        <begin position="463"/>
        <end position="579"/>
    </location>
</feature>
<dbReference type="InterPro" id="IPR003661">
    <property type="entry name" value="HisK_dim/P_dom"/>
</dbReference>
<evidence type="ECO:0000259" key="12">
    <source>
        <dbReference type="PROSITE" id="PS50112"/>
    </source>
</evidence>
<dbReference type="Pfam" id="PF00072">
    <property type="entry name" value="Response_reg"/>
    <property type="match status" value="1"/>
</dbReference>
<dbReference type="PROSITE" id="PS50113">
    <property type="entry name" value="PAC"/>
    <property type="match status" value="1"/>
</dbReference>
<dbReference type="CDD" id="cd00082">
    <property type="entry name" value="HisKA"/>
    <property type="match status" value="1"/>
</dbReference>
<dbReference type="InterPro" id="IPR000014">
    <property type="entry name" value="PAS"/>
</dbReference>
<dbReference type="Pfam" id="PF00512">
    <property type="entry name" value="HisKA"/>
    <property type="match status" value="1"/>
</dbReference>
<dbReference type="InterPro" id="IPR036890">
    <property type="entry name" value="HATPase_C_sf"/>
</dbReference>
<dbReference type="InterPro" id="IPR004358">
    <property type="entry name" value="Sig_transdc_His_kin-like_C"/>
</dbReference>
<comment type="catalytic activity">
    <reaction evidence="1">
        <text>ATP + protein L-histidine = ADP + protein N-phospho-L-histidine.</text>
        <dbReference type="EC" id="2.7.13.3"/>
    </reaction>
</comment>
<dbReference type="SMART" id="SM00388">
    <property type="entry name" value="HisKA"/>
    <property type="match status" value="1"/>
</dbReference>
<evidence type="ECO:0000256" key="5">
    <source>
        <dbReference type="ARBA" id="ARBA00022741"/>
    </source>
</evidence>
<dbReference type="SUPFAM" id="SSF52172">
    <property type="entry name" value="CheY-like"/>
    <property type="match status" value="1"/>
</dbReference>
<sequence length="581" mass="65368">MGQTPYFMTLWMSRIDKVFETGKVLRVQDEQEMMGRLYYTDSIISPIYALNEAVSSVCVVYRDVTELKKTEIALSQEKERLLVTLRSIGDGVITTDTKGRITLINKIAEKLTGWTQVEAYERDIKDVFNIINVKTGQQCENTVEKVLKAKSVVEPSNYTNLIARDGTERMIANSGAPIFNINSEIIGVVLVFRDVTEKNKIETQLQQAQKMESIGTLAGGIAHDFNNILFPIVGHTEMLIEDFLEDSPYRDSLNEIYTAGLRARELVQQILAFSRQQKNEIKRIKIQPIFREALKMIRSTISTTIDINQNIDTECSAINADPIQIHQIIMNLAINAFHAMEDDGGTLTASLKEVELGEPDLINPDMKPGNYAHLVVADTGIGIDKDVKEKIFDPFFTTKKEGKGTGMGLSVVHGIVTSMGGAIQVYSKLGKGTQFNLYFPVEKNVSEDQKSQAEEPFRRGTEQILLVDDEESIIKMEKRMLERWGYHITPHTSSIEALETFRSTPDKFDLVITDMAMPAMPGNKLSAELIKIRPDIPILLCTGYSEKFSEEKVLSVGIKGFLFKPIMMKDLSKKMRDVLVK</sequence>
<dbReference type="Proteomes" id="UP000007347">
    <property type="component" value="Chromosome"/>
</dbReference>
<keyword evidence="4" id="KW-0808">Transferase</keyword>
<evidence type="ECO:0000256" key="4">
    <source>
        <dbReference type="ARBA" id="ARBA00022679"/>
    </source>
</evidence>
<evidence type="ECO:0000256" key="7">
    <source>
        <dbReference type="ARBA" id="ARBA00022840"/>
    </source>
</evidence>
<dbReference type="PANTHER" id="PTHR43065">
    <property type="entry name" value="SENSOR HISTIDINE KINASE"/>
    <property type="match status" value="1"/>
</dbReference>
<dbReference type="PANTHER" id="PTHR43065:SF42">
    <property type="entry name" value="TWO-COMPONENT SENSOR PPRA"/>
    <property type="match status" value="1"/>
</dbReference>
<dbReference type="SUPFAM" id="SSF55874">
    <property type="entry name" value="ATPase domain of HSP90 chaperone/DNA topoisomerase II/histidine kinase"/>
    <property type="match status" value="1"/>
</dbReference>
<dbReference type="Gene3D" id="3.30.450.20">
    <property type="entry name" value="PAS domain"/>
    <property type="match status" value="2"/>
</dbReference>
<evidence type="ECO:0000259" key="11">
    <source>
        <dbReference type="PROSITE" id="PS50110"/>
    </source>
</evidence>
<evidence type="ECO:0000259" key="13">
    <source>
        <dbReference type="PROSITE" id="PS50113"/>
    </source>
</evidence>
<dbReference type="InterPro" id="IPR001789">
    <property type="entry name" value="Sig_transdc_resp-reg_receiver"/>
</dbReference>
<evidence type="ECO:0000256" key="6">
    <source>
        <dbReference type="ARBA" id="ARBA00022777"/>
    </source>
</evidence>
<evidence type="ECO:0000256" key="2">
    <source>
        <dbReference type="ARBA" id="ARBA00012438"/>
    </source>
</evidence>
<keyword evidence="8" id="KW-0902">Two-component regulatory system</keyword>
<keyword evidence="15" id="KW-1185">Reference proteome</keyword>
<dbReference type="CDD" id="cd00130">
    <property type="entry name" value="PAS"/>
    <property type="match status" value="1"/>
</dbReference>
<dbReference type="SMART" id="SM00091">
    <property type="entry name" value="PAS"/>
    <property type="match status" value="1"/>
</dbReference>
<organism evidence="14 15">
    <name type="scientific">Desulfobacula toluolica (strain DSM 7467 / Tol2)</name>
    <dbReference type="NCBI Taxonomy" id="651182"/>
    <lineage>
        <taxon>Bacteria</taxon>
        <taxon>Pseudomonadati</taxon>
        <taxon>Thermodesulfobacteriota</taxon>
        <taxon>Desulfobacteria</taxon>
        <taxon>Desulfobacterales</taxon>
        <taxon>Desulfobacteraceae</taxon>
        <taxon>Desulfobacula</taxon>
    </lineage>
</organism>
<evidence type="ECO:0000256" key="9">
    <source>
        <dbReference type="PROSITE-ProRule" id="PRU00169"/>
    </source>
</evidence>
<dbReference type="KEGG" id="dto:TOL2_C14550"/>
<dbReference type="PROSITE" id="PS50109">
    <property type="entry name" value="HIS_KIN"/>
    <property type="match status" value="1"/>
</dbReference>
<dbReference type="SUPFAM" id="SSF47384">
    <property type="entry name" value="Homodimeric domain of signal transducing histidine kinase"/>
    <property type="match status" value="1"/>
</dbReference>
<dbReference type="InterPro" id="IPR011006">
    <property type="entry name" value="CheY-like_superfamily"/>
</dbReference>
<dbReference type="Pfam" id="PF02518">
    <property type="entry name" value="HATPase_c"/>
    <property type="match status" value="1"/>
</dbReference>
<keyword evidence="5" id="KW-0547">Nucleotide-binding</keyword>
<dbReference type="NCBIfam" id="TIGR00229">
    <property type="entry name" value="sensory_box"/>
    <property type="match status" value="1"/>
</dbReference>
<evidence type="ECO:0000256" key="1">
    <source>
        <dbReference type="ARBA" id="ARBA00000085"/>
    </source>
</evidence>
<feature type="domain" description="Histidine kinase" evidence="10">
    <location>
        <begin position="220"/>
        <end position="443"/>
    </location>
</feature>
<feature type="domain" description="PAS" evidence="12">
    <location>
        <begin position="77"/>
        <end position="150"/>
    </location>
</feature>
<dbReference type="HOGENOM" id="CLU_000445_114_51_7"/>
<dbReference type="GO" id="GO:0005524">
    <property type="term" value="F:ATP binding"/>
    <property type="evidence" value="ECO:0007669"/>
    <property type="project" value="UniProtKB-KW"/>
</dbReference>
<dbReference type="SMART" id="SM00387">
    <property type="entry name" value="HATPase_c"/>
    <property type="match status" value="1"/>
</dbReference>
<dbReference type="SMART" id="SM00086">
    <property type="entry name" value="PAC"/>
    <property type="match status" value="1"/>
</dbReference>
<evidence type="ECO:0000259" key="10">
    <source>
        <dbReference type="PROSITE" id="PS50109"/>
    </source>
</evidence>
<keyword evidence="6 14" id="KW-0418">Kinase</keyword>
<evidence type="ECO:0000313" key="14">
    <source>
        <dbReference type="EMBL" id="CCK79618.1"/>
    </source>
</evidence>
<dbReference type="PROSITE" id="PS50110">
    <property type="entry name" value="RESPONSE_REGULATORY"/>
    <property type="match status" value="1"/>
</dbReference>
<dbReference type="EC" id="2.7.13.3" evidence="2"/>
<dbReference type="InterPro" id="IPR000700">
    <property type="entry name" value="PAS-assoc_C"/>
</dbReference>
<accession>K0NIK6</accession>
<dbReference type="SMART" id="SM00448">
    <property type="entry name" value="REC"/>
    <property type="match status" value="1"/>
</dbReference>
<gene>
    <name evidence="14" type="ordered locus">TOL2_C14550</name>
</gene>
<dbReference type="GO" id="GO:0000155">
    <property type="term" value="F:phosphorelay sensor kinase activity"/>
    <property type="evidence" value="ECO:0007669"/>
    <property type="project" value="InterPro"/>
</dbReference>
<feature type="domain" description="PAC" evidence="13">
    <location>
        <begin position="155"/>
        <end position="207"/>
    </location>
</feature>
<dbReference type="Gene3D" id="3.30.565.10">
    <property type="entry name" value="Histidine kinase-like ATPase, C-terminal domain"/>
    <property type="match status" value="1"/>
</dbReference>
<dbReference type="InterPro" id="IPR005467">
    <property type="entry name" value="His_kinase_dom"/>
</dbReference>
<dbReference type="Gene3D" id="3.40.50.2300">
    <property type="match status" value="1"/>
</dbReference>
<dbReference type="SUPFAM" id="SSF55785">
    <property type="entry name" value="PYP-like sensor domain (PAS domain)"/>
    <property type="match status" value="1"/>
</dbReference>
<feature type="modified residue" description="4-aspartylphosphate" evidence="9">
    <location>
        <position position="514"/>
    </location>
</feature>
<dbReference type="GO" id="GO:0006355">
    <property type="term" value="P:regulation of DNA-templated transcription"/>
    <property type="evidence" value="ECO:0007669"/>
    <property type="project" value="InterPro"/>
</dbReference>
<evidence type="ECO:0000256" key="8">
    <source>
        <dbReference type="ARBA" id="ARBA00023012"/>
    </source>
</evidence>
<dbReference type="InterPro" id="IPR036097">
    <property type="entry name" value="HisK_dim/P_sf"/>
</dbReference>
<dbReference type="EMBL" id="FO203503">
    <property type="protein sequence ID" value="CCK79618.1"/>
    <property type="molecule type" value="Genomic_DNA"/>
</dbReference>
<dbReference type="InterPro" id="IPR035965">
    <property type="entry name" value="PAS-like_dom_sf"/>
</dbReference>
<protein>
    <recommendedName>
        <fullName evidence="2">histidine kinase</fullName>
        <ecNumber evidence="2">2.7.13.3</ecNumber>
    </recommendedName>
</protein>
<dbReference type="PRINTS" id="PR00344">
    <property type="entry name" value="BCTRLSENSOR"/>
</dbReference>
<dbReference type="InterPro" id="IPR003594">
    <property type="entry name" value="HATPase_dom"/>
</dbReference>
<evidence type="ECO:0000313" key="15">
    <source>
        <dbReference type="Proteomes" id="UP000007347"/>
    </source>
</evidence>
<keyword evidence="3 9" id="KW-0597">Phosphoprotein</keyword>
<dbReference type="AlphaFoldDB" id="K0NIK6"/>
<keyword evidence="7" id="KW-0067">ATP-binding</keyword>
<evidence type="ECO:0000256" key="3">
    <source>
        <dbReference type="ARBA" id="ARBA00022553"/>
    </source>
</evidence>
<name>K0NIK6_DESTT</name>
<dbReference type="PROSITE" id="PS50112">
    <property type="entry name" value="PAS"/>
    <property type="match status" value="1"/>
</dbReference>
<dbReference type="STRING" id="651182.TOL2_C14550"/>
<proteinExistence type="predicted"/>
<dbReference type="InterPro" id="IPR001610">
    <property type="entry name" value="PAC"/>
</dbReference>
<dbReference type="InterPro" id="IPR013767">
    <property type="entry name" value="PAS_fold"/>
</dbReference>